<keyword evidence="6" id="KW-0067">ATP-binding</keyword>
<keyword evidence="2" id="KW-0433">Leucine-rich repeat</keyword>
<keyword evidence="4" id="KW-0547">Nucleotide-binding</keyword>
<evidence type="ECO:0000256" key="4">
    <source>
        <dbReference type="ARBA" id="ARBA00022741"/>
    </source>
</evidence>
<protein>
    <recommendedName>
        <fullName evidence="7">Disease resistance N-terminal domain-containing protein</fullName>
    </recommendedName>
</protein>
<evidence type="ECO:0000313" key="8">
    <source>
        <dbReference type="EMBL" id="WMV40882.1"/>
    </source>
</evidence>
<evidence type="ECO:0000256" key="3">
    <source>
        <dbReference type="ARBA" id="ARBA00022737"/>
    </source>
</evidence>
<dbReference type="Pfam" id="PF18052">
    <property type="entry name" value="Rx_N"/>
    <property type="match status" value="1"/>
</dbReference>
<dbReference type="Proteomes" id="UP001234989">
    <property type="component" value="Chromosome 8"/>
</dbReference>
<organism evidence="8 9">
    <name type="scientific">Solanum verrucosum</name>
    <dbReference type="NCBI Taxonomy" id="315347"/>
    <lineage>
        <taxon>Eukaryota</taxon>
        <taxon>Viridiplantae</taxon>
        <taxon>Streptophyta</taxon>
        <taxon>Embryophyta</taxon>
        <taxon>Tracheophyta</taxon>
        <taxon>Spermatophyta</taxon>
        <taxon>Magnoliopsida</taxon>
        <taxon>eudicotyledons</taxon>
        <taxon>Gunneridae</taxon>
        <taxon>Pentapetalae</taxon>
        <taxon>asterids</taxon>
        <taxon>lamiids</taxon>
        <taxon>Solanales</taxon>
        <taxon>Solanaceae</taxon>
        <taxon>Solanoideae</taxon>
        <taxon>Solaneae</taxon>
        <taxon>Solanum</taxon>
    </lineage>
</organism>
<dbReference type="InterPro" id="IPR038005">
    <property type="entry name" value="RX-like_CC"/>
</dbReference>
<keyword evidence="3" id="KW-0677">Repeat</keyword>
<feature type="domain" description="Disease resistance N-terminal" evidence="7">
    <location>
        <begin position="6"/>
        <end position="98"/>
    </location>
</feature>
<dbReference type="GO" id="GO:0005524">
    <property type="term" value="F:ATP binding"/>
    <property type="evidence" value="ECO:0007669"/>
    <property type="project" value="UniProtKB-KW"/>
</dbReference>
<evidence type="ECO:0000259" key="7">
    <source>
        <dbReference type="Pfam" id="PF18052"/>
    </source>
</evidence>
<dbReference type="Gene3D" id="1.20.5.4130">
    <property type="match status" value="1"/>
</dbReference>
<dbReference type="GO" id="GO:0006952">
    <property type="term" value="P:defense response"/>
    <property type="evidence" value="ECO:0007669"/>
    <property type="project" value="UniProtKB-KW"/>
</dbReference>
<proteinExistence type="inferred from homology"/>
<dbReference type="CDD" id="cd14798">
    <property type="entry name" value="RX-CC_like"/>
    <property type="match status" value="1"/>
</dbReference>
<sequence>MAYAAALSSLMYTLNQFLKPNQSLVYQSCTQQLVESLYQNLSAMQDFLEDTTKETKDIETLKIIEKRIRNVVDKAQDRVDSILESIILADREDKRGKRRVDPYMKNC</sequence>
<evidence type="ECO:0000313" key="9">
    <source>
        <dbReference type="Proteomes" id="UP001234989"/>
    </source>
</evidence>
<evidence type="ECO:0000256" key="1">
    <source>
        <dbReference type="ARBA" id="ARBA00008894"/>
    </source>
</evidence>
<keyword evidence="9" id="KW-1185">Reference proteome</keyword>
<reference evidence="8" key="1">
    <citation type="submission" date="2023-08" db="EMBL/GenBank/DDBJ databases">
        <title>A de novo genome assembly of Solanum verrucosum Schlechtendal, a Mexican diploid species geographically isolated from the other diploid A-genome species in potato relatives.</title>
        <authorList>
            <person name="Hosaka K."/>
        </authorList>
    </citation>
    <scope>NUCLEOTIDE SEQUENCE</scope>
    <source>
        <tissue evidence="8">Young leaves</tissue>
    </source>
</reference>
<accession>A0AAF0U7T3</accession>
<evidence type="ECO:0000256" key="5">
    <source>
        <dbReference type="ARBA" id="ARBA00022821"/>
    </source>
</evidence>
<keyword evidence="5" id="KW-0611">Plant defense</keyword>
<dbReference type="InterPro" id="IPR041118">
    <property type="entry name" value="Rx_N"/>
</dbReference>
<evidence type="ECO:0000256" key="6">
    <source>
        <dbReference type="ARBA" id="ARBA00022840"/>
    </source>
</evidence>
<evidence type="ECO:0000256" key="2">
    <source>
        <dbReference type="ARBA" id="ARBA00022614"/>
    </source>
</evidence>
<gene>
    <name evidence="8" type="ORF">MTR67_034267</name>
</gene>
<name>A0AAF0U7T3_SOLVR</name>
<dbReference type="EMBL" id="CP133619">
    <property type="protein sequence ID" value="WMV40882.1"/>
    <property type="molecule type" value="Genomic_DNA"/>
</dbReference>
<comment type="similarity">
    <text evidence="1">Belongs to the disease resistance NB-LRR family.</text>
</comment>
<dbReference type="AlphaFoldDB" id="A0AAF0U7T3"/>